<dbReference type="GO" id="GO:0090447">
    <property type="term" value="F:glycerol-3-phosphate 2-O-acyltransferase activity"/>
    <property type="evidence" value="ECO:0007669"/>
    <property type="project" value="TreeGrafter"/>
</dbReference>
<comment type="caution">
    <text evidence="10">The sequence shown here is derived from an EMBL/GenBank/DDBJ whole genome shotgun (WGS) entry which is preliminary data.</text>
</comment>
<evidence type="ECO:0000256" key="3">
    <source>
        <dbReference type="ARBA" id="ARBA00022679"/>
    </source>
</evidence>
<dbReference type="SUPFAM" id="SSF69593">
    <property type="entry name" value="Glycerol-3-phosphate (1)-acyltransferase"/>
    <property type="match status" value="1"/>
</dbReference>
<dbReference type="GO" id="GO:0010143">
    <property type="term" value="P:cutin biosynthetic process"/>
    <property type="evidence" value="ECO:0007669"/>
    <property type="project" value="TreeGrafter"/>
</dbReference>
<dbReference type="SMART" id="SM00563">
    <property type="entry name" value="PlsC"/>
    <property type="match status" value="1"/>
</dbReference>
<dbReference type="Proteomes" id="UP001314170">
    <property type="component" value="Unassembled WGS sequence"/>
</dbReference>
<gene>
    <name evidence="10" type="ORF">DCAF_LOCUS19758</name>
</gene>
<dbReference type="AlphaFoldDB" id="A0AAV1S712"/>
<feature type="transmembrane region" description="Helical" evidence="8">
    <location>
        <begin position="282"/>
        <end position="308"/>
    </location>
</feature>
<dbReference type="GO" id="GO:0016791">
    <property type="term" value="F:phosphatase activity"/>
    <property type="evidence" value="ECO:0007669"/>
    <property type="project" value="TreeGrafter"/>
</dbReference>
<dbReference type="PANTHER" id="PTHR15486">
    <property type="entry name" value="ANCIENT UBIQUITOUS PROTEIN"/>
    <property type="match status" value="1"/>
</dbReference>
<protein>
    <recommendedName>
        <fullName evidence="9">Phospholipid/glycerol acyltransferase domain-containing protein</fullName>
    </recommendedName>
</protein>
<dbReference type="Pfam" id="PF01553">
    <property type="entry name" value="Acyltransferase"/>
    <property type="match status" value="1"/>
</dbReference>
<organism evidence="10 11">
    <name type="scientific">Dovyalis caffra</name>
    <dbReference type="NCBI Taxonomy" id="77055"/>
    <lineage>
        <taxon>Eukaryota</taxon>
        <taxon>Viridiplantae</taxon>
        <taxon>Streptophyta</taxon>
        <taxon>Embryophyta</taxon>
        <taxon>Tracheophyta</taxon>
        <taxon>Spermatophyta</taxon>
        <taxon>Magnoliopsida</taxon>
        <taxon>eudicotyledons</taxon>
        <taxon>Gunneridae</taxon>
        <taxon>Pentapetalae</taxon>
        <taxon>rosids</taxon>
        <taxon>fabids</taxon>
        <taxon>Malpighiales</taxon>
        <taxon>Salicaceae</taxon>
        <taxon>Flacourtieae</taxon>
        <taxon>Dovyalis</taxon>
    </lineage>
</organism>
<keyword evidence="4 8" id="KW-0812">Transmembrane</keyword>
<dbReference type="EMBL" id="CAWUPB010001173">
    <property type="protein sequence ID" value="CAK7347076.1"/>
    <property type="molecule type" value="Genomic_DNA"/>
</dbReference>
<evidence type="ECO:0000313" key="11">
    <source>
        <dbReference type="Proteomes" id="UP001314170"/>
    </source>
</evidence>
<dbReference type="PANTHER" id="PTHR15486:SF65">
    <property type="entry name" value="GLYCEROL-3-PHOSPHATE ACYLTRANSFERASE"/>
    <property type="match status" value="1"/>
</dbReference>
<evidence type="ECO:0000259" key="9">
    <source>
        <dbReference type="SMART" id="SM00563"/>
    </source>
</evidence>
<name>A0AAV1S712_9ROSI</name>
<proteinExistence type="inferred from homology"/>
<evidence type="ECO:0000256" key="4">
    <source>
        <dbReference type="ARBA" id="ARBA00022692"/>
    </source>
</evidence>
<evidence type="ECO:0000256" key="6">
    <source>
        <dbReference type="ARBA" id="ARBA00023136"/>
    </source>
</evidence>
<reference evidence="10 11" key="1">
    <citation type="submission" date="2024-01" db="EMBL/GenBank/DDBJ databases">
        <authorList>
            <person name="Waweru B."/>
        </authorList>
    </citation>
    <scope>NUCLEOTIDE SEQUENCE [LARGE SCALE GENOMIC DNA]</scope>
</reference>
<dbReference type="Pfam" id="PF23270">
    <property type="entry name" value="HAD_RAM2_N"/>
    <property type="match status" value="1"/>
</dbReference>
<comment type="subcellular location">
    <subcellularLocation>
        <location evidence="1">Membrane</location>
        <topology evidence="1">Multi-pass membrane protein</topology>
    </subcellularLocation>
</comment>
<keyword evidence="6 8" id="KW-0472">Membrane</keyword>
<keyword evidence="3" id="KW-0808">Transferase</keyword>
<accession>A0AAV1S712</accession>
<evidence type="ECO:0000313" key="10">
    <source>
        <dbReference type="EMBL" id="CAK7347076.1"/>
    </source>
</evidence>
<dbReference type="GO" id="GO:0016020">
    <property type="term" value="C:membrane"/>
    <property type="evidence" value="ECO:0007669"/>
    <property type="project" value="UniProtKB-SubCell"/>
</dbReference>
<feature type="transmembrane region" description="Helical" evidence="8">
    <location>
        <begin position="90"/>
        <end position="110"/>
    </location>
</feature>
<comment type="similarity">
    <text evidence="2">Belongs to the GPAT/DAPAT family.</text>
</comment>
<dbReference type="InterPro" id="IPR056462">
    <property type="entry name" value="HAD_RAM2/GPAT1-8"/>
</dbReference>
<feature type="domain" description="Phospholipid/glycerol acyltransferase" evidence="9">
    <location>
        <begin position="345"/>
        <end position="447"/>
    </location>
</feature>
<dbReference type="InterPro" id="IPR002123">
    <property type="entry name" value="Plipid/glycerol_acylTrfase"/>
</dbReference>
<evidence type="ECO:0000256" key="7">
    <source>
        <dbReference type="ARBA" id="ARBA00023315"/>
    </source>
</evidence>
<keyword evidence="5 8" id="KW-1133">Transmembrane helix</keyword>
<evidence type="ECO:0000256" key="5">
    <source>
        <dbReference type="ARBA" id="ARBA00022989"/>
    </source>
</evidence>
<evidence type="ECO:0000256" key="1">
    <source>
        <dbReference type="ARBA" id="ARBA00004141"/>
    </source>
</evidence>
<evidence type="ECO:0000256" key="8">
    <source>
        <dbReference type="SAM" id="Phobius"/>
    </source>
</evidence>
<keyword evidence="7" id="KW-0012">Acyltransferase</keyword>
<evidence type="ECO:0000256" key="2">
    <source>
        <dbReference type="ARBA" id="ARBA00007937"/>
    </source>
</evidence>
<keyword evidence="11" id="KW-1185">Reference proteome</keyword>
<sequence length="585" mass="65913">MARKSFPMKPLVSFLSEIPFRLPRNVDVFRWNNVSISNAIHDRPVKFQKYISLVQRSGQLSNQTLVFHLEGALLRSSSLFPYFMPVAFEAAGGIFRSVLLFLLYPLVWLVGKEMGLKIMVFVCFVGIRKDKFRVGTAVLPRFFLEDVGREGFDIVMSCGKKIAVSDLPTVMVEGFLKDYLSIEAVVGRELKVINGYFVGLMEDKKAGAVALNERLGEKIMGSHAIAFGSFSFFLDEQLFTHCEEVYWVTDAEKKNWHVLPRKRYPKPLIFQDGRLAFRPTPLATLAMFMWIPLGFFLFITRLIVSLLLPYKVAFPILASSGMRSVMSIPEPLATSNKKQEKRRGTLYVCNHRTMIDPLYVAAALLKPSLAAATHRLDKFNAVVAPIKTISLIRDREKDAKTMDKLLSQGDLVLFPEGTTSREPYQLRFSPLFAEMSDDIVPVALDVQVSMFYGSTAVGLKCLDSVFQLLNPYPTCNVKILEKVPSSETYRLGGKSRFEVANYVQNEIAESLGFECTSLTRKDKYKILAGMSQGGKKRSPRAKLRFPAKLYFGRRTFLRAVSTSQIISGVHIPLGPVIPMRSKALK</sequence>